<proteinExistence type="predicted"/>
<dbReference type="EMBL" id="NMUH01001730">
    <property type="protein sequence ID" value="MQL94927.1"/>
    <property type="molecule type" value="Genomic_DNA"/>
</dbReference>
<comment type="caution">
    <text evidence="1">The sequence shown here is derived from an EMBL/GenBank/DDBJ whole genome shotgun (WGS) entry which is preliminary data.</text>
</comment>
<dbReference type="AlphaFoldDB" id="A0A843VKK3"/>
<organism evidence="1 2">
    <name type="scientific">Colocasia esculenta</name>
    <name type="common">Wild taro</name>
    <name type="synonym">Arum esculentum</name>
    <dbReference type="NCBI Taxonomy" id="4460"/>
    <lineage>
        <taxon>Eukaryota</taxon>
        <taxon>Viridiplantae</taxon>
        <taxon>Streptophyta</taxon>
        <taxon>Embryophyta</taxon>
        <taxon>Tracheophyta</taxon>
        <taxon>Spermatophyta</taxon>
        <taxon>Magnoliopsida</taxon>
        <taxon>Liliopsida</taxon>
        <taxon>Araceae</taxon>
        <taxon>Aroideae</taxon>
        <taxon>Colocasieae</taxon>
        <taxon>Colocasia</taxon>
    </lineage>
</organism>
<keyword evidence="2" id="KW-1185">Reference proteome</keyword>
<sequence>MTRLRLYKNLVRVVSTLDQVVSTPCSKHKTKTGKTSQVVSTLVQLLENLLANMGQCVDTSTSGVDTRSASQHFLGQTGGVCRHEMGWDCVETRGFPRTPSGLFWDSRSTLAQVV</sequence>
<gene>
    <name evidence="1" type="ORF">Taro_027588</name>
</gene>
<accession>A0A843VKK3</accession>
<evidence type="ECO:0000313" key="1">
    <source>
        <dbReference type="EMBL" id="MQL94927.1"/>
    </source>
</evidence>
<dbReference type="Proteomes" id="UP000652761">
    <property type="component" value="Unassembled WGS sequence"/>
</dbReference>
<reference evidence="1" key="1">
    <citation type="submission" date="2017-07" db="EMBL/GenBank/DDBJ databases">
        <title>Taro Niue Genome Assembly and Annotation.</title>
        <authorList>
            <person name="Atibalentja N."/>
            <person name="Keating K."/>
            <person name="Fields C.J."/>
        </authorList>
    </citation>
    <scope>NUCLEOTIDE SEQUENCE</scope>
    <source>
        <strain evidence="1">Niue_2</strain>
        <tissue evidence="1">Leaf</tissue>
    </source>
</reference>
<evidence type="ECO:0000313" key="2">
    <source>
        <dbReference type="Proteomes" id="UP000652761"/>
    </source>
</evidence>
<protein>
    <submittedName>
        <fullName evidence="1">Uncharacterized protein</fullName>
    </submittedName>
</protein>
<name>A0A843VKK3_COLES</name>